<dbReference type="EMBL" id="QLMJ01000011">
    <property type="protein sequence ID" value="RAK34464.1"/>
    <property type="molecule type" value="Genomic_DNA"/>
</dbReference>
<proteinExistence type="predicted"/>
<dbReference type="Gene3D" id="1.10.10.10">
    <property type="entry name" value="Winged helix-like DNA-binding domain superfamily/Winged helix DNA-binding domain"/>
    <property type="match status" value="1"/>
</dbReference>
<accession>A0A327ZG16</accession>
<keyword evidence="6" id="KW-1185">Reference proteome</keyword>
<dbReference type="SUPFAM" id="SSF46894">
    <property type="entry name" value="C-terminal effector domain of the bipartite response regulators"/>
    <property type="match status" value="1"/>
</dbReference>
<sequence length="94" mass="9991">MTAAEIAADHGITPRELAVLTAFAEGLPVAAAARRLGISPRTVAKHQENLQRKLSTADRLNTVLRAQWLGLVPVPDPTAHGGPPVRAARIRRCG</sequence>
<protein>
    <submittedName>
        <fullName evidence="5">Regulatory LuxR family protein</fullName>
    </submittedName>
</protein>
<dbReference type="PROSITE" id="PS50043">
    <property type="entry name" value="HTH_LUXR_2"/>
    <property type="match status" value="1"/>
</dbReference>
<dbReference type="RefSeq" id="WP_220091392.1">
    <property type="nucleotide sequence ID" value="NZ_JACHWI010000011.1"/>
</dbReference>
<keyword evidence="1" id="KW-0805">Transcription regulation</keyword>
<dbReference type="SMART" id="SM00421">
    <property type="entry name" value="HTH_LUXR"/>
    <property type="match status" value="1"/>
</dbReference>
<comment type="caution">
    <text evidence="5">The sequence shown here is derived from an EMBL/GenBank/DDBJ whole genome shotgun (WGS) entry which is preliminary data.</text>
</comment>
<dbReference type="PRINTS" id="PR00038">
    <property type="entry name" value="HTHLUXR"/>
</dbReference>
<dbReference type="CDD" id="cd06170">
    <property type="entry name" value="LuxR_C_like"/>
    <property type="match status" value="1"/>
</dbReference>
<name>A0A327ZG16_9ACTN</name>
<dbReference type="Proteomes" id="UP000249341">
    <property type="component" value="Unassembled WGS sequence"/>
</dbReference>
<keyword evidence="3" id="KW-0804">Transcription</keyword>
<dbReference type="InterPro" id="IPR000792">
    <property type="entry name" value="Tscrpt_reg_LuxR_C"/>
</dbReference>
<dbReference type="PANTHER" id="PTHR44688:SF16">
    <property type="entry name" value="DNA-BINDING TRANSCRIPTIONAL ACTIVATOR DEVR_DOSR"/>
    <property type="match status" value="1"/>
</dbReference>
<dbReference type="GO" id="GO:0006355">
    <property type="term" value="P:regulation of DNA-templated transcription"/>
    <property type="evidence" value="ECO:0007669"/>
    <property type="project" value="InterPro"/>
</dbReference>
<dbReference type="AlphaFoldDB" id="A0A327ZG16"/>
<evidence type="ECO:0000256" key="2">
    <source>
        <dbReference type="ARBA" id="ARBA00023125"/>
    </source>
</evidence>
<evidence type="ECO:0000313" key="5">
    <source>
        <dbReference type="EMBL" id="RAK34464.1"/>
    </source>
</evidence>
<keyword evidence="2" id="KW-0238">DNA-binding</keyword>
<evidence type="ECO:0000259" key="4">
    <source>
        <dbReference type="PROSITE" id="PS50043"/>
    </source>
</evidence>
<reference evidence="5 6" key="1">
    <citation type="submission" date="2018-06" db="EMBL/GenBank/DDBJ databases">
        <title>Genomic Encyclopedia of Type Strains, Phase III (KMG-III): the genomes of soil and plant-associated and newly described type strains.</title>
        <authorList>
            <person name="Whitman W."/>
        </authorList>
    </citation>
    <scope>NUCLEOTIDE SEQUENCE [LARGE SCALE GENOMIC DNA]</scope>
    <source>
        <strain evidence="5 6">CGMCC 4.7090</strain>
    </source>
</reference>
<organism evidence="5 6">
    <name type="scientific">Actinoplanes lutulentus</name>
    <dbReference type="NCBI Taxonomy" id="1287878"/>
    <lineage>
        <taxon>Bacteria</taxon>
        <taxon>Bacillati</taxon>
        <taxon>Actinomycetota</taxon>
        <taxon>Actinomycetes</taxon>
        <taxon>Micromonosporales</taxon>
        <taxon>Micromonosporaceae</taxon>
        <taxon>Actinoplanes</taxon>
    </lineage>
</organism>
<feature type="domain" description="HTH luxR-type" evidence="4">
    <location>
        <begin position="5"/>
        <end position="70"/>
    </location>
</feature>
<evidence type="ECO:0000256" key="1">
    <source>
        <dbReference type="ARBA" id="ARBA00023015"/>
    </source>
</evidence>
<dbReference type="InterPro" id="IPR016032">
    <property type="entry name" value="Sig_transdc_resp-reg_C-effctor"/>
</dbReference>
<evidence type="ECO:0000313" key="6">
    <source>
        <dbReference type="Proteomes" id="UP000249341"/>
    </source>
</evidence>
<dbReference type="Pfam" id="PF00196">
    <property type="entry name" value="GerE"/>
    <property type="match status" value="1"/>
</dbReference>
<dbReference type="PANTHER" id="PTHR44688">
    <property type="entry name" value="DNA-BINDING TRANSCRIPTIONAL ACTIVATOR DEVR_DOSR"/>
    <property type="match status" value="1"/>
</dbReference>
<dbReference type="GO" id="GO:0003677">
    <property type="term" value="F:DNA binding"/>
    <property type="evidence" value="ECO:0007669"/>
    <property type="project" value="UniProtKB-KW"/>
</dbReference>
<dbReference type="InterPro" id="IPR036388">
    <property type="entry name" value="WH-like_DNA-bd_sf"/>
</dbReference>
<evidence type="ECO:0000256" key="3">
    <source>
        <dbReference type="ARBA" id="ARBA00023163"/>
    </source>
</evidence>
<gene>
    <name evidence="5" type="ORF">B0I29_11163</name>
</gene>